<evidence type="ECO:0000256" key="1">
    <source>
        <dbReference type="SAM" id="MobiDB-lite"/>
    </source>
</evidence>
<dbReference type="Pfam" id="PF18803">
    <property type="entry name" value="CxC2"/>
    <property type="match status" value="1"/>
</dbReference>
<comment type="caution">
    <text evidence="3">The sequence shown here is derived from an EMBL/GenBank/DDBJ whole genome shotgun (WGS) entry which is preliminary data.</text>
</comment>
<dbReference type="Proteomes" id="UP000541558">
    <property type="component" value="Unassembled WGS sequence"/>
</dbReference>
<dbReference type="PANTHER" id="PTHR33096">
    <property type="entry name" value="CXC2 DOMAIN-CONTAINING PROTEIN"/>
    <property type="match status" value="1"/>
</dbReference>
<evidence type="ECO:0000313" key="3">
    <source>
        <dbReference type="EMBL" id="KAF5342232.1"/>
    </source>
</evidence>
<sequence>MPPKKSFDRRGFKVSDLVVQPSKRGDKLKLVPVTRARLSSLIPRGPKNVAVKRPRTDDYNPHKHRMEPELGGFDYGSDDSGAENAAEAAKQEYKEDLFTRHSGKTSQGNTTHEYMKLWKESKVGLYLAEIIEAEALRSSDCERCLKGATVWRCLTCVGTPRLCRECCLVGHRDNPLHRVERWTAGHWVPAWLWHVGTIICLGHGSQPCPRYQATREDLEARCTNINEVDDFSDDPSYGAIPKNKIIGSGDVVAFVHTNGYHHLPVFSCFCPNAPADEVQCLRHSFYPTTSKSVKTVFTFEVLKHVHLLKVQTHMATDSYSDILRRLTNYSFPAETLDRKRELGRIWQQFNHLTNLKRNGFGVSPDVGEPQEGELALFCATCPQPDINLPENWKVIGPMWKYNRYLVSDGNFVLNHPIKQGSEEGVDLTEGRAFMTEKTAYGQHVKSSKEYKEAPMCNKHRAIAEKNQAKKGYDSTGLVAVACARHGCFAPGAVVDMQKGERQLNVDYALCQALKSTNAKALPKSILAPRLQELFPKNLVLDFLIGLFHVHGHKEECLHRFAPTYYPGAGVKSGEILESLWSTLNGAASSTRNMTLPHRSEMLDACMNDGNWRKLQGMVAYLITSLDDSKVDQAQAAEDFRKLDSTASEAQRASWTTLMNKANQDRSAPDGNASMDVYNMNVPKPEAPHAIQVRMMEEEKAEKRDQVGVADWISLGIELQEAQIKQRALLRSRPLDLPTTRKKKANKALLKREVETARKAQAIIRLMNIFYTEAEDLFPDVKLEDMRPKVWGIEEEVCICEDECICEEEDVARTAELLRGSEHELSPLPLPSSLEERPDGWDVVFQKEEILRVAQADDALEELRNHIVQKSRLYRENKKLASGKRERTRGYDAINEVERSMRYQVQRYRSALWALERLDVAEKYPQFQVLTRAHTTAVSSVYDPNKAGARDEALSWIWHLNVEGDSDNSKYMEEVYRISWIRAKSRSDRWTEEVALLKSEMDWFVRFTHFRQTRAEGWALRAETDGSRSYASRQADMWRRVGADAVVKFRTKAGVDLLVMEDSVKQEVKEEGRIPGDPHDSDGDEKMDIDEAFKTETLDVKSAFYNFRIRALKPRVFQSLINYASSRCRAAALCYGIRHTMISDDALSMYKSYLLTELISTNYLFGMGLTVHDERLHPPWAFRGLLRLFVEGREGEFDAIMAIVTDRRDEYDQVLAKYEGNWWISYTPDGPQVAPTSSPLNLLDHWQKQLKDLPPAVCLPRYSNLNLGALTEAQLTGALAASSDAIRFIDSDIEMTRDHLKGLALTIKALRDLSQRIMKLEVDELVKRAELISRS</sequence>
<feature type="domain" description="CxC2-like cysteine cluster KDZ transposase-associated" evidence="2">
    <location>
        <begin position="251"/>
        <end position="328"/>
    </location>
</feature>
<dbReference type="OrthoDB" id="2804062at2759"/>
<keyword evidence="4" id="KW-1185">Reference proteome</keyword>
<dbReference type="PANTHER" id="PTHR33096:SF1">
    <property type="entry name" value="CXC1-LIKE CYSTEINE CLUSTER ASSOCIATED WITH KDZ TRANSPOSASES DOMAIN-CONTAINING PROTEIN"/>
    <property type="match status" value="1"/>
</dbReference>
<accession>A0A8H5CKA3</accession>
<gene>
    <name evidence="3" type="ORF">D9611_002090</name>
</gene>
<evidence type="ECO:0000313" key="4">
    <source>
        <dbReference type="Proteomes" id="UP000541558"/>
    </source>
</evidence>
<evidence type="ECO:0000259" key="2">
    <source>
        <dbReference type="Pfam" id="PF18803"/>
    </source>
</evidence>
<dbReference type="EMBL" id="JAACJK010000001">
    <property type="protein sequence ID" value="KAF5342232.1"/>
    <property type="molecule type" value="Genomic_DNA"/>
</dbReference>
<proteinExistence type="predicted"/>
<protein>
    <recommendedName>
        <fullName evidence="2">CxC2-like cysteine cluster KDZ transposase-associated domain-containing protein</fullName>
    </recommendedName>
</protein>
<name>A0A8H5CKA3_9AGAR</name>
<reference evidence="3 4" key="1">
    <citation type="journal article" date="2020" name="ISME J.">
        <title>Uncovering the hidden diversity of litter-decomposition mechanisms in mushroom-forming fungi.</title>
        <authorList>
            <person name="Floudas D."/>
            <person name="Bentzer J."/>
            <person name="Ahren D."/>
            <person name="Johansson T."/>
            <person name="Persson P."/>
            <person name="Tunlid A."/>
        </authorList>
    </citation>
    <scope>NUCLEOTIDE SEQUENCE [LARGE SCALE GENOMIC DNA]</scope>
    <source>
        <strain evidence="3 4">CBS 175.51</strain>
    </source>
</reference>
<dbReference type="InterPro" id="IPR041457">
    <property type="entry name" value="CxC2_KDZ-assoc"/>
</dbReference>
<dbReference type="Pfam" id="PF18758">
    <property type="entry name" value="KDZ"/>
    <property type="match status" value="1"/>
</dbReference>
<organism evidence="3 4">
    <name type="scientific">Ephemerocybe angulata</name>
    <dbReference type="NCBI Taxonomy" id="980116"/>
    <lineage>
        <taxon>Eukaryota</taxon>
        <taxon>Fungi</taxon>
        <taxon>Dikarya</taxon>
        <taxon>Basidiomycota</taxon>
        <taxon>Agaricomycotina</taxon>
        <taxon>Agaricomycetes</taxon>
        <taxon>Agaricomycetidae</taxon>
        <taxon>Agaricales</taxon>
        <taxon>Agaricineae</taxon>
        <taxon>Psathyrellaceae</taxon>
        <taxon>Ephemerocybe</taxon>
    </lineage>
</organism>
<dbReference type="CDD" id="cd19757">
    <property type="entry name" value="Bbox1"/>
    <property type="match status" value="1"/>
</dbReference>
<dbReference type="InterPro" id="IPR040521">
    <property type="entry name" value="KDZ"/>
</dbReference>
<feature type="region of interest" description="Disordered" evidence="1">
    <location>
        <begin position="47"/>
        <end position="69"/>
    </location>
</feature>